<reference evidence="1 2" key="2">
    <citation type="journal article" date="2019" name="G3 (Bethesda)">
        <title>Hybrid Assembly of the Genome of the Entomopathogenic Nematode Steinernema carpocapsae Identifies the X-Chromosome.</title>
        <authorList>
            <person name="Serra L."/>
            <person name="Macchietto M."/>
            <person name="Macias-Munoz A."/>
            <person name="McGill C.J."/>
            <person name="Rodriguez I.M."/>
            <person name="Rodriguez B."/>
            <person name="Murad R."/>
            <person name="Mortazavi A."/>
        </authorList>
    </citation>
    <scope>NUCLEOTIDE SEQUENCE [LARGE SCALE GENOMIC DNA]</scope>
    <source>
        <strain evidence="1 2">ALL</strain>
    </source>
</reference>
<accession>A0A4V6XWF2</accession>
<comment type="caution">
    <text evidence="1">The sequence shown here is derived from an EMBL/GenBank/DDBJ whole genome shotgun (WGS) entry which is preliminary data.</text>
</comment>
<dbReference type="AlphaFoldDB" id="A0A4V6XWF2"/>
<organism evidence="1 2">
    <name type="scientific">Steinernema carpocapsae</name>
    <name type="common">Entomopathogenic nematode</name>
    <dbReference type="NCBI Taxonomy" id="34508"/>
    <lineage>
        <taxon>Eukaryota</taxon>
        <taxon>Metazoa</taxon>
        <taxon>Ecdysozoa</taxon>
        <taxon>Nematoda</taxon>
        <taxon>Chromadorea</taxon>
        <taxon>Rhabditida</taxon>
        <taxon>Tylenchina</taxon>
        <taxon>Panagrolaimomorpha</taxon>
        <taxon>Strongyloidoidea</taxon>
        <taxon>Steinernematidae</taxon>
        <taxon>Steinernema</taxon>
    </lineage>
</organism>
<evidence type="ECO:0000313" key="1">
    <source>
        <dbReference type="EMBL" id="TKR88165.1"/>
    </source>
</evidence>
<sequence>MSSGAWEEAFLVPGSGRDTRFRLQRNEFSVWNFRRKFLIFKFRIRQSTKGSLSGTEFSGFWWGEKVECSVWVGCEEWKAADVQDDGGRKPP</sequence>
<reference evidence="1 2" key="1">
    <citation type="journal article" date="2015" name="Genome Biol.">
        <title>Comparative genomics of Steinernema reveals deeply conserved gene regulatory networks.</title>
        <authorList>
            <person name="Dillman A.R."/>
            <person name="Macchietto M."/>
            <person name="Porter C.F."/>
            <person name="Rogers A."/>
            <person name="Williams B."/>
            <person name="Antoshechkin I."/>
            <person name="Lee M.M."/>
            <person name="Goodwin Z."/>
            <person name="Lu X."/>
            <person name="Lewis E.E."/>
            <person name="Goodrich-Blair H."/>
            <person name="Stock S.P."/>
            <person name="Adams B.J."/>
            <person name="Sternberg P.W."/>
            <person name="Mortazavi A."/>
        </authorList>
    </citation>
    <scope>NUCLEOTIDE SEQUENCE [LARGE SCALE GENOMIC DNA]</scope>
    <source>
        <strain evidence="1 2">ALL</strain>
    </source>
</reference>
<evidence type="ECO:0000313" key="2">
    <source>
        <dbReference type="Proteomes" id="UP000298663"/>
    </source>
</evidence>
<proteinExistence type="predicted"/>
<keyword evidence="2" id="KW-1185">Reference proteome</keyword>
<dbReference type="Proteomes" id="UP000298663">
    <property type="component" value="Unassembled WGS sequence"/>
</dbReference>
<gene>
    <name evidence="1" type="ORF">L596_012451</name>
</gene>
<name>A0A4V6XWF2_STECR</name>
<dbReference type="EMBL" id="AZBU02000003">
    <property type="protein sequence ID" value="TKR88165.1"/>
    <property type="molecule type" value="Genomic_DNA"/>
</dbReference>
<protein>
    <submittedName>
        <fullName evidence="1">Uncharacterized protein</fullName>
    </submittedName>
</protein>